<reference evidence="1" key="1">
    <citation type="submission" date="2022-08" db="EMBL/GenBank/DDBJ databases">
        <title>Genome Sequence of Fusarium decemcellulare.</title>
        <authorList>
            <person name="Buettner E."/>
        </authorList>
    </citation>
    <scope>NUCLEOTIDE SEQUENCE</scope>
    <source>
        <strain evidence="1">Babe19</strain>
    </source>
</reference>
<protein>
    <submittedName>
        <fullName evidence="1">Uncharacterized protein</fullName>
    </submittedName>
</protein>
<gene>
    <name evidence="1" type="ORF">NM208_g7393</name>
</gene>
<dbReference type="Proteomes" id="UP001148629">
    <property type="component" value="Unassembled WGS sequence"/>
</dbReference>
<evidence type="ECO:0000313" key="1">
    <source>
        <dbReference type="EMBL" id="KAJ3534807.1"/>
    </source>
</evidence>
<comment type="caution">
    <text evidence="1">The sequence shown here is derived from an EMBL/GenBank/DDBJ whole genome shotgun (WGS) entry which is preliminary data.</text>
</comment>
<dbReference type="EMBL" id="JANRMS010000757">
    <property type="protein sequence ID" value="KAJ3534807.1"/>
    <property type="molecule type" value="Genomic_DNA"/>
</dbReference>
<name>A0ACC1S9E0_9HYPO</name>
<proteinExistence type="predicted"/>
<sequence>MHQNGDLAKFFEEKKVILEGEAEAEKKEPTFSYGLFSPLNDPDLTLDIYQVGILPSNISKHIWFKMAVSPEAAAIIQRKKAQYCRFADTEQWDRFDTIMLPNAKFFFHEPDGSVIKKGDIEYSWSSREDWVAFFKKEYKEMQAIHIVGPAEMEQLSPDEIKSIWTVVYHAGTKGSEGGVHGTGGGHYYERWKKVGDDWFMQTHFASMSRRHLTSKAIKDITVII</sequence>
<evidence type="ECO:0000313" key="2">
    <source>
        <dbReference type="Proteomes" id="UP001148629"/>
    </source>
</evidence>
<keyword evidence="2" id="KW-1185">Reference proteome</keyword>
<accession>A0ACC1S9E0</accession>
<organism evidence="1 2">
    <name type="scientific">Fusarium decemcellulare</name>
    <dbReference type="NCBI Taxonomy" id="57161"/>
    <lineage>
        <taxon>Eukaryota</taxon>
        <taxon>Fungi</taxon>
        <taxon>Dikarya</taxon>
        <taxon>Ascomycota</taxon>
        <taxon>Pezizomycotina</taxon>
        <taxon>Sordariomycetes</taxon>
        <taxon>Hypocreomycetidae</taxon>
        <taxon>Hypocreales</taxon>
        <taxon>Nectriaceae</taxon>
        <taxon>Fusarium</taxon>
        <taxon>Fusarium decemcellulare species complex</taxon>
    </lineage>
</organism>